<dbReference type="PROSITE" id="PS51257">
    <property type="entry name" value="PROKAR_LIPOPROTEIN"/>
    <property type="match status" value="1"/>
</dbReference>
<evidence type="ECO:0000256" key="1">
    <source>
        <dbReference type="SAM" id="MobiDB-lite"/>
    </source>
</evidence>
<keyword evidence="2" id="KW-0812">Transmembrane</keyword>
<feature type="transmembrane region" description="Helical" evidence="2">
    <location>
        <begin position="311"/>
        <end position="339"/>
    </location>
</feature>
<dbReference type="PANTHER" id="PTHR11161:SF0">
    <property type="entry name" value="O-ACYLTRANSFERASE LIKE PROTEIN"/>
    <property type="match status" value="1"/>
</dbReference>
<proteinExistence type="predicted"/>
<name>A0AAD1Y897_EUPCR</name>
<gene>
    <name evidence="5" type="ORF">ECRASSUSDP1_LOCUS28895</name>
</gene>
<comment type="caution">
    <text evidence="5">The sequence shown here is derived from an EMBL/GenBank/DDBJ whole genome shotgun (WGS) entry which is preliminary data.</text>
</comment>
<feature type="chain" id="PRO_5041919051" description="Acyltransferase 3 domain-containing protein" evidence="3">
    <location>
        <begin position="18"/>
        <end position="759"/>
    </location>
</feature>
<dbReference type="AlphaFoldDB" id="A0AAD1Y897"/>
<evidence type="ECO:0000256" key="3">
    <source>
        <dbReference type="SAM" id="SignalP"/>
    </source>
</evidence>
<feature type="transmembrane region" description="Helical" evidence="2">
    <location>
        <begin position="541"/>
        <end position="561"/>
    </location>
</feature>
<dbReference type="GO" id="GO:0016747">
    <property type="term" value="F:acyltransferase activity, transferring groups other than amino-acyl groups"/>
    <property type="evidence" value="ECO:0007669"/>
    <property type="project" value="InterPro"/>
</dbReference>
<evidence type="ECO:0000256" key="2">
    <source>
        <dbReference type="SAM" id="Phobius"/>
    </source>
</evidence>
<feature type="domain" description="Acyltransferase 3" evidence="4">
    <location>
        <begin position="273"/>
        <end position="667"/>
    </location>
</feature>
<dbReference type="Pfam" id="PF01757">
    <property type="entry name" value="Acyl_transf_3"/>
    <property type="match status" value="1"/>
</dbReference>
<feature type="region of interest" description="Disordered" evidence="1">
    <location>
        <begin position="716"/>
        <end position="759"/>
    </location>
</feature>
<organism evidence="5 6">
    <name type="scientific">Euplotes crassus</name>
    <dbReference type="NCBI Taxonomy" id="5936"/>
    <lineage>
        <taxon>Eukaryota</taxon>
        <taxon>Sar</taxon>
        <taxon>Alveolata</taxon>
        <taxon>Ciliophora</taxon>
        <taxon>Intramacronucleata</taxon>
        <taxon>Spirotrichea</taxon>
        <taxon>Hypotrichia</taxon>
        <taxon>Euplotida</taxon>
        <taxon>Euplotidae</taxon>
        <taxon>Moneuplotes</taxon>
    </lineage>
</organism>
<feature type="transmembrane region" description="Helical" evidence="2">
    <location>
        <begin position="495"/>
        <end position="515"/>
    </location>
</feature>
<dbReference type="InterPro" id="IPR052728">
    <property type="entry name" value="O2_lipid_transport_reg"/>
</dbReference>
<dbReference type="PANTHER" id="PTHR11161">
    <property type="entry name" value="O-ACYLTRANSFERASE"/>
    <property type="match status" value="1"/>
</dbReference>
<feature type="transmembrane region" description="Helical" evidence="2">
    <location>
        <begin position="614"/>
        <end position="634"/>
    </location>
</feature>
<reference evidence="5" key="1">
    <citation type="submission" date="2023-07" db="EMBL/GenBank/DDBJ databases">
        <authorList>
            <consortium name="AG Swart"/>
            <person name="Singh M."/>
            <person name="Singh A."/>
            <person name="Seah K."/>
            <person name="Emmerich C."/>
        </authorList>
    </citation>
    <scope>NUCLEOTIDE SEQUENCE</scope>
    <source>
        <strain evidence="5">DP1</strain>
    </source>
</reference>
<feature type="transmembrane region" description="Helical" evidence="2">
    <location>
        <begin position="646"/>
        <end position="669"/>
    </location>
</feature>
<keyword evidence="2" id="KW-0472">Membrane</keyword>
<dbReference type="Proteomes" id="UP001295684">
    <property type="component" value="Unassembled WGS sequence"/>
</dbReference>
<feature type="transmembrane region" description="Helical" evidence="2">
    <location>
        <begin position="582"/>
        <end position="602"/>
    </location>
</feature>
<evidence type="ECO:0000313" key="6">
    <source>
        <dbReference type="Proteomes" id="UP001295684"/>
    </source>
</evidence>
<feature type="transmembrane region" description="Helical" evidence="2">
    <location>
        <begin position="360"/>
        <end position="378"/>
    </location>
</feature>
<evidence type="ECO:0000259" key="4">
    <source>
        <dbReference type="Pfam" id="PF01757"/>
    </source>
</evidence>
<dbReference type="EMBL" id="CAMPGE010029779">
    <property type="protein sequence ID" value="CAI2387266.1"/>
    <property type="molecule type" value="Genomic_DNA"/>
</dbReference>
<feature type="transmembrane region" description="Helical" evidence="2">
    <location>
        <begin position="450"/>
        <end position="474"/>
    </location>
</feature>
<keyword evidence="3" id="KW-0732">Signal</keyword>
<keyword evidence="6" id="KW-1185">Reference proteome</keyword>
<sequence>MAKISIILLTIILSCWCQQEMMGMLAYKFQNFNYRQALEHYANDPEFQEHASESCAAAVMNYANNFESYAQEIGLMTFYTGRDLNDVGRFFDCSQLDYTRFMVLSVSGLPLGFYFGICGPIECTEDDYLPVSSQLAVLARQLQDVLPDAEAFNVDWTADNFQFRDSALRNSEATSISPVFIIAILFFLFSIVSVIAGTIFEMWLEARKAKRALERQRLRSINEDEDEQQDQAADDIKPQGILQNYLYSFALYNNTKRLIYGRASKVDKQLEILNGLRVLSLTFVVVGHTFLYSLRGPTSNPLEFLRWFDEWSFYILMAAPYSVDVFFWISGFLGGYLMLEYVKKRNGKNQPFLMIMLHRLLRLIPLYLATIFFFWQIMSMVGTGPVFFKYKEEYAGACSRYWWSHLLFINNFYPFNRDEQCMGWTWYLPNDVQFFALLPPLVWLLYRRRAWGVVVIAIIVTASLTASVVILQLAGFGPSMFKIKENYYRVYYMKPYMRVSPFLIGIYCGLAIYSFRNDDPAESLIKRCCDKIKRSWILRQVLYWTGLGIMVVITFTFQPINNHPEKFSQLFNSFYMTLTKPLFVLGMNMFVFPILLGRGLFFRAVLGHDFFTPFARLSFGVFLLHATFMTFEAFNRERAIWASRNYNMAMFFAWMVASFLASFLFTVFIETPCANLEKYFLTPAAKGKARKKATIKQMVEVERVSFANSFSETLVKKDSEASDSTPELPSRHKNDDEFFNQDNTADTVEDSFVKNSINR</sequence>
<protein>
    <recommendedName>
        <fullName evidence="4">Acyltransferase 3 domain-containing protein</fullName>
    </recommendedName>
</protein>
<feature type="transmembrane region" description="Helical" evidence="2">
    <location>
        <begin position="272"/>
        <end position="291"/>
    </location>
</feature>
<keyword evidence="2" id="KW-1133">Transmembrane helix</keyword>
<accession>A0AAD1Y897</accession>
<feature type="transmembrane region" description="Helical" evidence="2">
    <location>
        <begin position="179"/>
        <end position="204"/>
    </location>
</feature>
<feature type="signal peptide" evidence="3">
    <location>
        <begin position="1"/>
        <end position="17"/>
    </location>
</feature>
<evidence type="ECO:0000313" key="5">
    <source>
        <dbReference type="EMBL" id="CAI2387266.1"/>
    </source>
</evidence>
<dbReference type="InterPro" id="IPR002656">
    <property type="entry name" value="Acyl_transf_3_dom"/>
</dbReference>